<protein>
    <recommendedName>
        <fullName evidence="3">DUF632 domain-containing protein</fullName>
    </recommendedName>
</protein>
<feature type="coiled-coil region" evidence="1">
    <location>
        <begin position="216"/>
        <end position="250"/>
    </location>
</feature>
<feature type="domain" description="DUF632" evidence="3">
    <location>
        <begin position="5"/>
        <end position="135"/>
    </location>
</feature>
<organism evidence="4 5">
    <name type="scientific">Kalanchoe fedtschenkoi</name>
    <name type="common">Lavender scallops</name>
    <name type="synonym">South American air plant</name>
    <dbReference type="NCBI Taxonomy" id="63787"/>
    <lineage>
        <taxon>Eukaryota</taxon>
        <taxon>Viridiplantae</taxon>
        <taxon>Streptophyta</taxon>
        <taxon>Embryophyta</taxon>
        <taxon>Tracheophyta</taxon>
        <taxon>Spermatophyta</taxon>
        <taxon>Magnoliopsida</taxon>
        <taxon>eudicotyledons</taxon>
        <taxon>Gunneridae</taxon>
        <taxon>Pentapetalae</taxon>
        <taxon>Saxifragales</taxon>
        <taxon>Crassulaceae</taxon>
        <taxon>Kalanchoe</taxon>
    </lineage>
</organism>
<dbReference type="PANTHER" id="PTHR21450">
    <property type="entry name" value="PROTEIN ALTERED PHOSPHATE STARVATION RESPONSE 1"/>
    <property type="match status" value="1"/>
</dbReference>
<keyword evidence="1" id="KW-0175">Coiled coil</keyword>
<evidence type="ECO:0000259" key="3">
    <source>
        <dbReference type="Pfam" id="PF04782"/>
    </source>
</evidence>
<evidence type="ECO:0000256" key="2">
    <source>
        <dbReference type="SAM" id="MobiDB-lite"/>
    </source>
</evidence>
<reference evidence="4" key="1">
    <citation type="submission" date="2021-01" db="UniProtKB">
        <authorList>
            <consortium name="EnsemblPlants"/>
        </authorList>
    </citation>
    <scope>IDENTIFICATION</scope>
</reference>
<dbReference type="InterPro" id="IPR006867">
    <property type="entry name" value="DUF632"/>
</dbReference>
<evidence type="ECO:0000256" key="1">
    <source>
        <dbReference type="SAM" id="Coils"/>
    </source>
</evidence>
<feature type="compositionally biased region" description="Polar residues" evidence="2">
    <location>
        <begin position="7"/>
        <end position="18"/>
    </location>
</feature>
<dbReference type="Proteomes" id="UP000594263">
    <property type="component" value="Unplaced"/>
</dbReference>
<evidence type="ECO:0000313" key="4">
    <source>
        <dbReference type="EnsemblPlants" id="Kaladp0076s0112.1.v1.1"/>
    </source>
</evidence>
<evidence type="ECO:0000313" key="5">
    <source>
        <dbReference type="Proteomes" id="UP000594263"/>
    </source>
</evidence>
<feature type="region of interest" description="Disordered" evidence="2">
    <location>
        <begin position="1"/>
        <end position="23"/>
    </location>
</feature>
<dbReference type="EnsemblPlants" id="Kaladp0076s0112.1.v1.1">
    <property type="protein sequence ID" value="Kaladp0076s0112.1.v1.1"/>
    <property type="gene ID" value="Kaladp0076s0112.v1.1"/>
</dbReference>
<dbReference type="Pfam" id="PF04782">
    <property type="entry name" value="DUF632"/>
    <property type="match status" value="1"/>
</dbReference>
<dbReference type="Gramene" id="Kaladp0076s0112.1.v1.1">
    <property type="protein sequence ID" value="Kaladp0076s0112.1.v1.1"/>
    <property type="gene ID" value="Kaladp0076s0112.v1.1"/>
</dbReference>
<dbReference type="PANTHER" id="PTHR21450:SF41">
    <property type="entry name" value="RNA POLYMERASE SUBUNIT BETA, PUTATIVE (DUF630 AND DUF632)-RELATED"/>
    <property type="match status" value="1"/>
</dbReference>
<keyword evidence="5" id="KW-1185">Reference proteome</keyword>
<sequence>MLHAIKSSVSLQPSTSGASGIDSPTLAEINEATGQSSKSLSATLQKLHVWEKKLYDEVKAEEKMREVHDKKRQKLKHLDQKGAEAHKVEATRTLIRSLSTKIRIAIQIVDKISVTINNIRDDELWPQLNDLIHGTQRNFVMALNGWLLKCLLYEPEETPDGPALFSPGRIGAPSIFIICHQWSQAFDRISEKEVITSMRGLTLCVRQFWEQDKSMLRQSMEATKALESKVRELDREDQKMQKEIQALDKRLVVASGAPGPLSMSGKAVYQSDTSSASFKTSLQLVFDSMERFAATSMKEYEELVQRIEEDKLAQQSARDS</sequence>
<proteinExistence type="predicted"/>
<dbReference type="AlphaFoldDB" id="A0A7N1A3T0"/>
<accession>A0A7N1A3T0</accession>
<name>A0A7N1A3T0_KALFE</name>